<feature type="signal peptide" evidence="2">
    <location>
        <begin position="1"/>
        <end position="23"/>
    </location>
</feature>
<evidence type="ECO:0000313" key="4">
    <source>
        <dbReference type="Proteomes" id="UP000001745"/>
    </source>
</evidence>
<gene>
    <name evidence="3" type="ORF">TSTA_086160</name>
</gene>
<evidence type="ECO:0000313" key="3">
    <source>
        <dbReference type="EMBL" id="EED21385.1"/>
    </source>
</evidence>
<dbReference type="GeneID" id="8104581"/>
<sequence length="115" mass="12065">MHFSPVIFTALTLLSSCTLTTLAAPTDVANATEATEDLGTSPVDEGPLAKDDVKKAEQRGAGATTMARSTVMIGDAESTVDVLGVFEKVVSANASKYWFSVTVVCSKGMMKFRGL</sequence>
<accession>B8M207</accession>
<dbReference type="OrthoDB" id="4523014at2759"/>
<keyword evidence="4" id="KW-1185">Reference proteome</keyword>
<dbReference type="EMBL" id="EQ962653">
    <property type="protein sequence ID" value="EED21385.1"/>
    <property type="molecule type" value="Genomic_DNA"/>
</dbReference>
<keyword evidence="2" id="KW-0732">Signal</keyword>
<evidence type="ECO:0000256" key="1">
    <source>
        <dbReference type="SAM" id="MobiDB-lite"/>
    </source>
</evidence>
<reference evidence="4" key="1">
    <citation type="journal article" date="2015" name="Genome Announc.">
        <title>Genome sequence of the AIDS-associated pathogen Penicillium marneffei (ATCC18224) and its near taxonomic relative Talaromyces stipitatus (ATCC10500).</title>
        <authorList>
            <person name="Nierman W.C."/>
            <person name="Fedorova-Abrams N.D."/>
            <person name="Andrianopoulos A."/>
        </authorList>
    </citation>
    <scope>NUCLEOTIDE SEQUENCE [LARGE SCALE GENOMIC DNA]</scope>
    <source>
        <strain evidence="4">ATCC 10500 / CBS 375.48 / QM 6759 / NRRL 1006</strain>
    </source>
</reference>
<dbReference type="AlphaFoldDB" id="B8M207"/>
<feature type="chain" id="PRO_5002877237" evidence="2">
    <location>
        <begin position="24"/>
        <end position="115"/>
    </location>
</feature>
<protein>
    <submittedName>
        <fullName evidence="3">Uncharacterized protein</fullName>
    </submittedName>
</protein>
<evidence type="ECO:0000256" key="2">
    <source>
        <dbReference type="SAM" id="SignalP"/>
    </source>
</evidence>
<dbReference type="RefSeq" id="XP_002478348.1">
    <property type="nucleotide sequence ID" value="XM_002478303.1"/>
</dbReference>
<dbReference type="InParanoid" id="B8M207"/>
<organism evidence="3 4">
    <name type="scientific">Talaromyces stipitatus (strain ATCC 10500 / CBS 375.48 / QM 6759 / NRRL 1006)</name>
    <name type="common">Penicillium stipitatum</name>
    <dbReference type="NCBI Taxonomy" id="441959"/>
    <lineage>
        <taxon>Eukaryota</taxon>
        <taxon>Fungi</taxon>
        <taxon>Dikarya</taxon>
        <taxon>Ascomycota</taxon>
        <taxon>Pezizomycotina</taxon>
        <taxon>Eurotiomycetes</taxon>
        <taxon>Eurotiomycetidae</taxon>
        <taxon>Eurotiales</taxon>
        <taxon>Trichocomaceae</taxon>
        <taxon>Talaromyces</taxon>
        <taxon>Talaromyces sect. Talaromyces</taxon>
    </lineage>
</organism>
<proteinExistence type="predicted"/>
<dbReference type="Proteomes" id="UP000001745">
    <property type="component" value="Unassembled WGS sequence"/>
</dbReference>
<name>B8M207_TALSN</name>
<dbReference type="VEuPathDB" id="FungiDB:TSTA_086160"/>
<feature type="compositionally biased region" description="Basic and acidic residues" evidence="1">
    <location>
        <begin position="47"/>
        <end position="58"/>
    </location>
</feature>
<feature type="region of interest" description="Disordered" evidence="1">
    <location>
        <begin position="33"/>
        <end position="61"/>
    </location>
</feature>
<dbReference type="HOGENOM" id="CLU_2110589_0_0_1"/>